<evidence type="ECO:0000313" key="12">
    <source>
        <dbReference type="EMBL" id="TCS85520.1"/>
    </source>
</evidence>
<keyword evidence="5 9" id="KW-0798">TonB box</keyword>
<dbReference type="NCBIfam" id="TIGR04056">
    <property type="entry name" value="OMP_RagA_SusC"/>
    <property type="match status" value="1"/>
</dbReference>
<evidence type="ECO:0000256" key="1">
    <source>
        <dbReference type="ARBA" id="ARBA00004571"/>
    </source>
</evidence>
<dbReference type="InterPro" id="IPR037066">
    <property type="entry name" value="Plug_dom_sf"/>
</dbReference>
<dbReference type="Pfam" id="PF13715">
    <property type="entry name" value="CarbopepD_reg_2"/>
    <property type="match status" value="1"/>
</dbReference>
<dbReference type="InterPro" id="IPR008969">
    <property type="entry name" value="CarboxyPept-like_regulatory"/>
</dbReference>
<reference evidence="12 13" key="1">
    <citation type="submission" date="2019-03" db="EMBL/GenBank/DDBJ databases">
        <title>Genomic Encyclopedia of Type Strains, Phase IV (KMG-IV): sequencing the most valuable type-strain genomes for metagenomic binning, comparative biology and taxonomic classification.</title>
        <authorList>
            <person name="Goeker M."/>
        </authorList>
    </citation>
    <scope>NUCLEOTIDE SEQUENCE [LARGE SCALE GENOMIC DNA]</scope>
    <source>
        <strain evidence="12 13">DSM 21100</strain>
    </source>
</reference>
<dbReference type="SUPFAM" id="SSF56935">
    <property type="entry name" value="Porins"/>
    <property type="match status" value="1"/>
</dbReference>
<evidence type="ECO:0000256" key="7">
    <source>
        <dbReference type="ARBA" id="ARBA00023237"/>
    </source>
</evidence>
<dbReference type="Gene3D" id="2.60.40.1120">
    <property type="entry name" value="Carboxypeptidase-like, regulatory domain"/>
    <property type="match status" value="1"/>
</dbReference>
<keyword evidence="4 8" id="KW-0812">Transmembrane</keyword>
<dbReference type="Gene3D" id="2.40.170.20">
    <property type="entry name" value="TonB-dependent receptor, beta-barrel domain"/>
    <property type="match status" value="1"/>
</dbReference>
<keyword evidence="12" id="KW-0675">Receptor</keyword>
<evidence type="ECO:0000259" key="10">
    <source>
        <dbReference type="Pfam" id="PF00593"/>
    </source>
</evidence>
<evidence type="ECO:0000256" key="5">
    <source>
        <dbReference type="ARBA" id="ARBA00023077"/>
    </source>
</evidence>
<keyword evidence="13" id="KW-1185">Reference proteome</keyword>
<dbReference type="InterPro" id="IPR036942">
    <property type="entry name" value="Beta-barrel_TonB_sf"/>
</dbReference>
<feature type="domain" description="TonB-dependent receptor plug" evidence="11">
    <location>
        <begin position="237"/>
        <end position="343"/>
    </location>
</feature>
<evidence type="ECO:0000256" key="2">
    <source>
        <dbReference type="ARBA" id="ARBA00022448"/>
    </source>
</evidence>
<keyword evidence="3 8" id="KW-1134">Transmembrane beta strand</keyword>
<evidence type="ECO:0000256" key="8">
    <source>
        <dbReference type="PROSITE-ProRule" id="PRU01360"/>
    </source>
</evidence>
<name>A0A4R3KNG4_9SPHI</name>
<protein>
    <submittedName>
        <fullName evidence="12">Iron complex outermembrane receptor protein</fullName>
    </submittedName>
</protein>
<organism evidence="12 13">
    <name type="scientific">Anseongella ginsenosidimutans</name>
    <dbReference type="NCBI Taxonomy" id="496056"/>
    <lineage>
        <taxon>Bacteria</taxon>
        <taxon>Pseudomonadati</taxon>
        <taxon>Bacteroidota</taxon>
        <taxon>Sphingobacteriia</taxon>
        <taxon>Sphingobacteriales</taxon>
        <taxon>Sphingobacteriaceae</taxon>
        <taxon>Anseongella</taxon>
    </lineage>
</organism>
<dbReference type="AlphaFoldDB" id="A0A4R3KNG4"/>
<dbReference type="InterPro" id="IPR012910">
    <property type="entry name" value="Plug_dom"/>
</dbReference>
<dbReference type="InterPro" id="IPR000531">
    <property type="entry name" value="Beta-barrel_TonB"/>
</dbReference>
<dbReference type="NCBIfam" id="TIGR04057">
    <property type="entry name" value="SusC_RagA_signa"/>
    <property type="match status" value="1"/>
</dbReference>
<comment type="caution">
    <text evidence="12">The sequence shown here is derived from an EMBL/GenBank/DDBJ whole genome shotgun (WGS) entry which is preliminary data.</text>
</comment>
<dbReference type="PROSITE" id="PS52016">
    <property type="entry name" value="TONB_DEPENDENT_REC_3"/>
    <property type="match status" value="1"/>
</dbReference>
<sequence>MTSRYVLIGLIIQFVSFNLLFGHDAHAQLDKVIHTNLNGKTVEEIFSVIESETAFNFIYDSRRVDVSRKIPGWQPDLTVEAIIKKMALEGHMAFKPIDNTITVIHSARRTINSSPLRRTARITETWNTNLSLAFPDIKSHLEFQQGTVNGTVTDKETGAALPGVSVQVKGTTIGTSADENGKYEVDVPAGAVLVFSMMGYRSLEVPVGNRSVVNVQLEMDLARLEEVVVVGYGTQQQRNISGSVTNLSERDFNKGVNRNAVDMLQGKVAGLIVTTGSGDVSSEKTIRLRGTSSLTGSSAPFVVIDGVPGLNMNSVAPQDIESISILKDASAAAIYGSRAASGVILITTKKGTKGAGKPVVEYEGFVATDKVTNMPEVLDAATWRSYTTENDINTEGMDLGASTNWFEEIMRTAVTQSHSLSMSGGNQASSYRGSLTYLDKQGVVRDNALERFNARLSFNQRALDDRLNLTFTGAMTERNYSPTDTRNFVLAYNMIPVVPVKMEDGSWYDSQSYDQGNPVRNMTYNSFNHKNSLYYGNLKANLTLAEGLTAGINLLKQRESNDYDEYLNSQTERGRNDQGFAKRESWTADKQLIETTLNYELTTGEHDLNFLAGYSYEDNNYQRSGAQNRQFVTDFFGSDNLGAGENLRPADVWSEANMFKLASFFGRVNYTFNSKYILTASLRRDGSSKFGENHKWGTFPSVSAAWLVSDEDFMQSAAFFDYLKIRTGYGVSGNQAGIDPYKTLQLYGQSGRYYDNGSWYTAYQISQNANPNLKWEETAMFNIGVDYSLFNGRLNGTIEYYDKRTSDLLYTYQVPVPPNLYPDMLANVGSMSNKGVEFLFNTDAIRKNDFRWNISLNIAHNENEITELSNEDFSTSSIKTGSAWIRGGSDNTTHIVEEGREVGTFYGWRALGLDENGKYIMDDMVDGKAGLTDEDRTYIGSAQPELTYGIANSFTYKNWEFNFFLRGVSGNDVLNFSRMSYATTQWLPGANVLEDALVNGLTDNPKYSSFYIEDGSFLRLDNASLAYNFDTQNFLGISRFRVFVTGQNLFIITNYTGLDPEITMDGLDPGVEGREYYPKSRTLSFGVNLSF</sequence>
<keyword evidence="2 8" id="KW-0813">Transport</keyword>
<comment type="similarity">
    <text evidence="8 9">Belongs to the TonB-dependent receptor family.</text>
</comment>
<evidence type="ECO:0000313" key="13">
    <source>
        <dbReference type="Proteomes" id="UP000295807"/>
    </source>
</evidence>
<dbReference type="InterPro" id="IPR023997">
    <property type="entry name" value="TonB-dep_OMP_SusC/RagA_CS"/>
</dbReference>
<keyword evidence="6 8" id="KW-0472">Membrane</keyword>
<comment type="subcellular location">
    <subcellularLocation>
        <location evidence="1 8">Cell outer membrane</location>
        <topology evidence="1 8">Multi-pass membrane protein</topology>
    </subcellularLocation>
</comment>
<dbReference type="InterPro" id="IPR039426">
    <property type="entry name" value="TonB-dep_rcpt-like"/>
</dbReference>
<proteinExistence type="inferred from homology"/>
<gene>
    <name evidence="12" type="ORF">EDD80_11295</name>
</gene>
<dbReference type="Pfam" id="PF00593">
    <property type="entry name" value="TonB_dep_Rec_b-barrel"/>
    <property type="match status" value="1"/>
</dbReference>
<dbReference type="Proteomes" id="UP000295807">
    <property type="component" value="Unassembled WGS sequence"/>
</dbReference>
<evidence type="ECO:0000256" key="4">
    <source>
        <dbReference type="ARBA" id="ARBA00022692"/>
    </source>
</evidence>
<feature type="domain" description="TonB-dependent receptor-like beta-barrel" evidence="10">
    <location>
        <begin position="474"/>
        <end position="1049"/>
    </location>
</feature>
<dbReference type="Pfam" id="PF07715">
    <property type="entry name" value="Plug"/>
    <property type="match status" value="1"/>
</dbReference>
<keyword evidence="7 8" id="KW-0998">Cell outer membrane</keyword>
<dbReference type="GO" id="GO:0009279">
    <property type="term" value="C:cell outer membrane"/>
    <property type="evidence" value="ECO:0007669"/>
    <property type="project" value="UniProtKB-SubCell"/>
</dbReference>
<dbReference type="InterPro" id="IPR023996">
    <property type="entry name" value="TonB-dep_OMP_SusC/RagA"/>
</dbReference>
<evidence type="ECO:0000256" key="3">
    <source>
        <dbReference type="ARBA" id="ARBA00022452"/>
    </source>
</evidence>
<dbReference type="SUPFAM" id="SSF49464">
    <property type="entry name" value="Carboxypeptidase regulatory domain-like"/>
    <property type="match status" value="1"/>
</dbReference>
<dbReference type="EMBL" id="SMAD01000012">
    <property type="protein sequence ID" value="TCS85520.1"/>
    <property type="molecule type" value="Genomic_DNA"/>
</dbReference>
<accession>A0A4R3KNG4</accession>
<evidence type="ECO:0000259" key="11">
    <source>
        <dbReference type="Pfam" id="PF07715"/>
    </source>
</evidence>
<evidence type="ECO:0000256" key="9">
    <source>
        <dbReference type="RuleBase" id="RU003357"/>
    </source>
</evidence>
<evidence type="ECO:0000256" key="6">
    <source>
        <dbReference type="ARBA" id="ARBA00023136"/>
    </source>
</evidence>
<dbReference type="Gene3D" id="2.170.130.10">
    <property type="entry name" value="TonB-dependent receptor, plug domain"/>
    <property type="match status" value="1"/>
</dbReference>